<evidence type="ECO:0000313" key="2">
    <source>
        <dbReference type="EMBL" id="CEL62643.1"/>
    </source>
</evidence>
<dbReference type="AlphaFoldDB" id="A0A0B7G2D5"/>
<dbReference type="STRING" id="1108050.A0A0B7G2D5"/>
<feature type="compositionally biased region" description="Polar residues" evidence="1">
    <location>
        <begin position="1"/>
        <end position="14"/>
    </location>
</feature>
<dbReference type="EMBL" id="LN679106">
    <property type="protein sequence ID" value="CEL62643.1"/>
    <property type="molecule type" value="Genomic_DNA"/>
</dbReference>
<keyword evidence="3" id="KW-1185">Reference proteome</keyword>
<reference evidence="2 3" key="1">
    <citation type="submission" date="2014-11" db="EMBL/GenBank/DDBJ databases">
        <authorList>
            <person name="Wibberg Daniel"/>
        </authorList>
    </citation>
    <scope>NUCLEOTIDE SEQUENCE [LARGE SCALE GENOMIC DNA]</scope>
    <source>
        <strain evidence="2">Rhizoctonia solani AG1-IB 7/3/14</strain>
    </source>
</reference>
<dbReference type="Proteomes" id="UP000059188">
    <property type="component" value="Unassembled WGS sequence"/>
</dbReference>
<accession>A0A0B7G2D5</accession>
<proteinExistence type="predicted"/>
<organism evidence="2 3">
    <name type="scientific">Thanatephorus cucumeris (strain AG1-IB / isolate 7/3/14)</name>
    <name type="common">Lettuce bottom rot fungus</name>
    <name type="synonym">Rhizoctonia solani</name>
    <dbReference type="NCBI Taxonomy" id="1108050"/>
    <lineage>
        <taxon>Eukaryota</taxon>
        <taxon>Fungi</taxon>
        <taxon>Dikarya</taxon>
        <taxon>Basidiomycota</taxon>
        <taxon>Agaricomycotina</taxon>
        <taxon>Agaricomycetes</taxon>
        <taxon>Cantharellales</taxon>
        <taxon>Ceratobasidiaceae</taxon>
        <taxon>Rhizoctonia</taxon>
        <taxon>Rhizoctonia solani AG-1</taxon>
    </lineage>
</organism>
<dbReference type="OrthoDB" id="2156690at2759"/>
<feature type="region of interest" description="Disordered" evidence="1">
    <location>
        <begin position="1"/>
        <end position="37"/>
    </location>
</feature>
<protein>
    <submittedName>
        <fullName evidence="2">Uncharacterized protein</fullName>
    </submittedName>
</protein>
<name>A0A0B7G2D5_THACB</name>
<sequence>MTSPSLGGSSSALDTSPGVVRQRVSGPQCIPSSRGETVAHWNAPTEPYADPFDDAFQYNRFGNTFQHNPFDDVVQPGVLPALGRELEDRHLLPVPTEGPNARVPIPNFGNDSSDAHSNGLFTLSVGIIRTHSEPGETNNSGLDDAQVGKSAVEPELMRHGSKGTYPSTTFSELSNTNTVRLVPQESITLLGVPNQDHEVPSRQPGSPALLAATHAATDRFTRRFPISVSHRKANYGAPEDDRLLSLLGYGETGAVVEWPNVWTPEKWALLLSVCSVSQG</sequence>
<evidence type="ECO:0000256" key="1">
    <source>
        <dbReference type="SAM" id="MobiDB-lite"/>
    </source>
</evidence>
<evidence type="ECO:0000313" key="3">
    <source>
        <dbReference type="Proteomes" id="UP000059188"/>
    </source>
</evidence>
<gene>
    <name evidence="2" type="ORF">RSOLAG1IB_04999</name>
</gene>